<dbReference type="EMBL" id="CP022515">
    <property type="protein sequence ID" value="ASO04038.1"/>
    <property type="molecule type" value="Genomic_DNA"/>
</dbReference>
<dbReference type="Pfam" id="PF00583">
    <property type="entry name" value="Acetyltransf_1"/>
    <property type="match status" value="1"/>
</dbReference>
<dbReference type="AlphaFoldDB" id="A0A221US65"/>
<accession>A0A221US65</accession>
<name>A0A221US65_9FLAO</name>
<dbReference type="KEGG" id="aalg:AREALGSMS7_00549"/>
<keyword evidence="2" id="KW-0808">Transferase</keyword>
<dbReference type="Proteomes" id="UP000204551">
    <property type="component" value="Chromosome"/>
</dbReference>
<dbReference type="CDD" id="cd04301">
    <property type="entry name" value="NAT_SF"/>
    <property type="match status" value="1"/>
</dbReference>
<dbReference type="Gene3D" id="3.40.50.850">
    <property type="entry name" value="Isochorismatase-like"/>
    <property type="match status" value="1"/>
</dbReference>
<gene>
    <name evidence="2" type="ORF">AREALGSMS7_00549</name>
</gene>
<dbReference type="PANTHER" id="PTHR47044">
    <property type="entry name" value="OS02G0276400 PROTEIN"/>
    <property type="match status" value="1"/>
</dbReference>
<dbReference type="Gene3D" id="3.40.630.30">
    <property type="match status" value="1"/>
</dbReference>
<reference evidence="2 3" key="1">
    <citation type="submission" date="2017-07" db="EMBL/GenBank/DDBJ databases">
        <title>Genome Sequence of Arenibacter algicola Strain SMS7 Isolated from a culture of the Diatom Skeletonema marinoi.</title>
        <authorList>
            <person name="Topel M."/>
            <person name="Pinder M.I.M."/>
            <person name="Johansson O.N."/>
            <person name="Kourtchenko O."/>
            <person name="Godhe A."/>
            <person name="Clarke A.K."/>
        </authorList>
    </citation>
    <scope>NUCLEOTIDE SEQUENCE [LARGE SCALE GENOMIC DNA]</scope>
    <source>
        <strain evidence="2 3">SMS7</strain>
    </source>
</reference>
<dbReference type="InterPro" id="IPR000868">
    <property type="entry name" value="Isochorismatase-like_dom"/>
</dbReference>
<dbReference type="SUPFAM" id="SSF52499">
    <property type="entry name" value="Isochorismatase-like hydrolases"/>
    <property type="match status" value="1"/>
</dbReference>
<dbReference type="GO" id="GO:0016747">
    <property type="term" value="F:acyltransferase activity, transferring groups other than amino-acyl groups"/>
    <property type="evidence" value="ECO:0007669"/>
    <property type="project" value="InterPro"/>
</dbReference>
<dbReference type="InterPro" id="IPR036380">
    <property type="entry name" value="Isochorismatase-like_sf"/>
</dbReference>
<proteinExistence type="predicted"/>
<feature type="domain" description="N-acetyltransferase" evidence="1">
    <location>
        <begin position="213"/>
        <end position="362"/>
    </location>
</feature>
<dbReference type="Pfam" id="PF00857">
    <property type="entry name" value="Isochorismatase"/>
    <property type="match status" value="2"/>
</dbReference>
<evidence type="ECO:0000259" key="1">
    <source>
        <dbReference type="PROSITE" id="PS51186"/>
    </source>
</evidence>
<dbReference type="SUPFAM" id="SSF55729">
    <property type="entry name" value="Acyl-CoA N-acyltransferases (Nat)"/>
    <property type="match status" value="1"/>
</dbReference>
<dbReference type="InterPro" id="IPR016181">
    <property type="entry name" value="Acyl_CoA_acyltransferase"/>
</dbReference>
<dbReference type="RefSeq" id="WP_198319193.1">
    <property type="nucleotide sequence ID" value="NZ_CP022515.1"/>
</dbReference>
<dbReference type="CDD" id="cd00431">
    <property type="entry name" value="cysteine_hydrolases"/>
    <property type="match status" value="1"/>
</dbReference>
<dbReference type="PROSITE" id="PS51186">
    <property type="entry name" value="GNAT"/>
    <property type="match status" value="1"/>
</dbReference>
<organism evidence="2 3">
    <name type="scientific">Arenibacter algicola</name>
    <dbReference type="NCBI Taxonomy" id="616991"/>
    <lineage>
        <taxon>Bacteria</taxon>
        <taxon>Pseudomonadati</taxon>
        <taxon>Bacteroidota</taxon>
        <taxon>Flavobacteriia</taxon>
        <taxon>Flavobacteriales</taxon>
        <taxon>Flavobacteriaceae</taxon>
        <taxon>Arenibacter</taxon>
    </lineage>
</organism>
<protein>
    <submittedName>
        <fullName evidence="2">Acetyltransferase</fullName>
    </submittedName>
</protein>
<sequence>MDYTKLNWRNSALLIIDMQKDFTLLDGVSPIEGTLEVVPHISEIANAFRKHNRPIIHIIRLYKEDGSNVDLCRRALIENGKEIVKPHSEGAQIIPALLPANSIEPNHSKLLSGEILKIAPFDYVMYKPRWGAFYQTELESFLHKKEIDSLLVVGCNFPNCPRTTIYQASERDFKIGIVPTTLSGLYEKGIKEIQNIGVEIIKGHQLEKLICNITLVDYRSEWQPYFEQFNKAWLRKYYSVEPVDEYVLTHPEEAILNDGGCILFAQYNGKIIGTVALKYISDGVMELTKMAVDESCQGLGAGRMLCQGAIEKARVLKAKRLILYSQKKLTKALTIYQKNGFKEIPLEDGKYKRADVMMELTL</sequence>
<evidence type="ECO:0000313" key="3">
    <source>
        <dbReference type="Proteomes" id="UP000204551"/>
    </source>
</evidence>
<dbReference type="InterPro" id="IPR000182">
    <property type="entry name" value="GNAT_dom"/>
</dbReference>
<evidence type="ECO:0000313" key="2">
    <source>
        <dbReference type="EMBL" id="ASO04038.1"/>
    </source>
</evidence>